<organism evidence="1 2">
    <name type="scientific">Pseudoxanthomonas winnipegensis</name>
    <dbReference type="NCBI Taxonomy" id="2480810"/>
    <lineage>
        <taxon>Bacteria</taxon>
        <taxon>Pseudomonadati</taxon>
        <taxon>Pseudomonadota</taxon>
        <taxon>Gammaproteobacteria</taxon>
        <taxon>Lysobacterales</taxon>
        <taxon>Lysobacteraceae</taxon>
        <taxon>Pseudoxanthomonas</taxon>
    </lineage>
</organism>
<accession>A0AAW8GAD5</accession>
<dbReference type="EMBL" id="JAUTBB010000001">
    <property type="protein sequence ID" value="MDQ1118902.1"/>
    <property type="molecule type" value="Genomic_DNA"/>
</dbReference>
<evidence type="ECO:0000313" key="2">
    <source>
        <dbReference type="Proteomes" id="UP001234354"/>
    </source>
</evidence>
<proteinExistence type="predicted"/>
<comment type="caution">
    <text evidence="1">The sequence shown here is derived from an EMBL/GenBank/DDBJ whole genome shotgun (WGS) entry which is preliminary data.</text>
</comment>
<dbReference type="AlphaFoldDB" id="A0AAW8GAD5"/>
<gene>
    <name evidence="1" type="ORF">QE383_001210</name>
</gene>
<sequence length="349" mass="39996">MAKNEIAALQRVRALEDARKQPDKAKRLEAEAALVGTWIERRHLEAEPELQQQAWIGYRYMTPLQRTELFVKAYHEAYIEWYARQFPEADTGKKRPINVLFPANSPGEMSALWRARQQADVVGLPYDVHLDAILGGHLINDKWQRPPRPNQLYGKLALPRTRDLLTTELIAERLYAEDWDPRFFAGQYQHDAVQNAAIQMLQQVVVAAEDPARTLGKYLCERHALTQRKAVAVFGPQLVREALLGASGVPIEHGAKERRLMVPGCFGYISLRDDASCQVCPVSEQCAVFSERVRATVVRTTGSEDPRKAWRQVKARARQQRHRDKVKRQEKIVELDALVEAERKFGEDW</sequence>
<protein>
    <submittedName>
        <fullName evidence="1">Uncharacterized protein</fullName>
    </submittedName>
</protein>
<evidence type="ECO:0000313" key="1">
    <source>
        <dbReference type="EMBL" id="MDQ1118902.1"/>
    </source>
</evidence>
<dbReference type="Proteomes" id="UP001234354">
    <property type="component" value="Unassembled WGS sequence"/>
</dbReference>
<name>A0AAW8GAD5_9GAMM</name>
<dbReference type="RefSeq" id="WP_306991740.1">
    <property type="nucleotide sequence ID" value="NZ_JAUTBB010000001.1"/>
</dbReference>
<reference evidence="1" key="1">
    <citation type="submission" date="2023-07" db="EMBL/GenBank/DDBJ databases">
        <title>Functional and genomic diversity of the sorghum phyllosphere microbiome.</title>
        <authorList>
            <person name="Shade A."/>
        </authorList>
    </citation>
    <scope>NUCLEOTIDE SEQUENCE</scope>
    <source>
        <strain evidence="1">SORGH_AS_0908</strain>
    </source>
</reference>